<comment type="caution">
    <text evidence="10">The sequence shown here is derived from an EMBL/GenBank/DDBJ whole genome shotgun (WGS) entry which is preliminary data.</text>
</comment>
<evidence type="ECO:0000259" key="8">
    <source>
        <dbReference type="Pfam" id="PF07731"/>
    </source>
</evidence>
<dbReference type="InterPro" id="IPR011706">
    <property type="entry name" value="Cu-oxidase_C"/>
</dbReference>
<dbReference type="FunFam" id="2.60.40.420:FF:000021">
    <property type="entry name" value="Extracellular dihydrogeodin oxidase/laccase"/>
    <property type="match status" value="1"/>
</dbReference>
<dbReference type="SUPFAM" id="SSF49503">
    <property type="entry name" value="Cupredoxins"/>
    <property type="match status" value="3"/>
</dbReference>
<feature type="domain" description="Plastocyanin-like" evidence="9">
    <location>
        <begin position="118"/>
        <end position="233"/>
    </location>
</feature>
<dbReference type="InterPro" id="IPR002355">
    <property type="entry name" value="Cu_oxidase_Cu_BS"/>
</dbReference>
<dbReference type="OrthoDB" id="2121828at2759"/>
<feature type="domain" description="Plastocyanin-like" evidence="8">
    <location>
        <begin position="513"/>
        <end position="629"/>
    </location>
</feature>
<feature type="domain" description="Plastocyanin-like" evidence="7">
    <location>
        <begin position="245"/>
        <end position="417"/>
    </location>
</feature>
<dbReference type="InterPro" id="IPR001117">
    <property type="entry name" value="Cu-oxidase_2nd"/>
</dbReference>
<evidence type="ECO:0000256" key="5">
    <source>
        <dbReference type="ARBA" id="ARBA00023008"/>
    </source>
</evidence>
<dbReference type="PANTHER" id="PTHR11709">
    <property type="entry name" value="MULTI-COPPER OXIDASE"/>
    <property type="match status" value="1"/>
</dbReference>
<evidence type="ECO:0000256" key="1">
    <source>
        <dbReference type="ARBA" id="ARBA00010609"/>
    </source>
</evidence>
<evidence type="ECO:0000256" key="3">
    <source>
        <dbReference type="ARBA" id="ARBA00022729"/>
    </source>
</evidence>
<dbReference type="InterPro" id="IPR045087">
    <property type="entry name" value="Cu-oxidase_fam"/>
</dbReference>
<proteinExistence type="inferred from homology"/>
<keyword evidence="5" id="KW-0186">Copper</keyword>
<dbReference type="Pfam" id="PF07731">
    <property type="entry name" value="Cu-oxidase_2"/>
    <property type="match status" value="1"/>
</dbReference>
<evidence type="ECO:0000256" key="6">
    <source>
        <dbReference type="ARBA" id="ARBA00023180"/>
    </source>
</evidence>
<dbReference type="InterPro" id="IPR011707">
    <property type="entry name" value="Cu-oxidase-like_N"/>
</dbReference>
<keyword evidence="11" id="KW-1185">Reference proteome</keyword>
<dbReference type="InterPro" id="IPR033138">
    <property type="entry name" value="Cu_oxidase_CS"/>
</dbReference>
<evidence type="ECO:0000259" key="9">
    <source>
        <dbReference type="Pfam" id="PF07732"/>
    </source>
</evidence>
<dbReference type="GO" id="GO:0005507">
    <property type="term" value="F:copper ion binding"/>
    <property type="evidence" value="ECO:0007669"/>
    <property type="project" value="InterPro"/>
</dbReference>
<dbReference type="GO" id="GO:0016491">
    <property type="term" value="F:oxidoreductase activity"/>
    <property type="evidence" value="ECO:0007669"/>
    <property type="project" value="UniProtKB-KW"/>
</dbReference>
<keyword evidence="6" id="KW-0325">Glycoprotein</keyword>
<dbReference type="SMR" id="A0A484FCN5"/>
<keyword evidence="4" id="KW-0560">Oxidoreductase</keyword>
<accession>A0A484FCN5</accession>
<dbReference type="PANTHER" id="PTHR11709:SF71">
    <property type="entry name" value="OXIDOREDUCTASE TPCJ"/>
    <property type="match status" value="1"/>
</dbReference>
<dbReference type="Proteomes" id="UP000014480">
    <property type="component" value="Unassembled WGS sequence"/>
</dbReference>
<keyword evidence="3" id="KW-0732">Signal</keyword>
<dbReference type="STRING" id="1213857.A0A484FCN5"/>
<evidence type="ECO:0000313" key="11">
    <source>
        <dbReference type="Proteomes" id="UP000014480"/>
    </source>
</evidence>
<evidence type="ECO:0000256" key="2">
    <source>
        <dbReference type="ARBA" id="ARBA00022723"/>
    </source>
</evidence>
<evidence type="ECO:0000313" key="10">
    <source>
        <dbReference type="EMBL" id="TDZ16120.1"/>
    </source>
</evidence>
<dbReference type="InterPro" id="IPR008972">
    <property type="entry name" value="Cupredoxin"/>
</dbReference>
<keyword evidence="2" id="KW-0479">Metal-binding</keyword>
<dbReference type="EMBL" id="AMCV02000037">
    <property type="protein sequence ID" value="TDZ16120.1"/>
    <property type="molecule type" value="Genomic_DNA"/>
</dbReference>
<dbReference type="CDD" id="cd13901">
    <property type="entry name" value="CuRO_3_MaLCC_like"/>
    <property type="match status" value="1"/>
</dbReference>
<dbReference type="AlphaFoldDB" id="A0A484FCN5"/>
<comment type="similarity">
    <text evidence="1">Belongs to the multicopper oxidase family.</text>
</comment>
<sequence length="771" mass="85483">MLSLRHIWVFVTDITHTLLGSSFLHDGSQLPLNFGLPSLGSESVDVEFYGGYPNFSPTGSNIDKFRCQYPSLKGWKYCGRENSSCWLRNPKTGDQYNIDTDYEDIRPLGVDRYYTLNVTDGTINVDGVEFPEAKMFNNTFPGPLIEACWGDRVHINVTNHLGMNGTSIHWHGIRQKDTMHMDGVNGITQCPIAPLDHFMYSWNATQYGSSWYHSHYSVQYADGLQAPITIHGPTSAQYDESIDPIIVTDWLHNSAFAALYTNPYKRDILLGGVGHTVGNITRFNNSMESEVPVPKPYGIHFEPVASNSLNKAKRYLLRLINTSWDTTFVFSIDNHNLTIVEADFVPVAPVSVTSVTIAIGQRYHMIVEANPVSNSTNDLQNPIPEDGNFWLRTWVAEDCGTNGTTEAYTEAGILRYNQQSTSDPISQPWNVDLTCSDSGINAKLKPVVPWKVGAPANGKTGEEFNVSLLGKHTEGPYGTSFISIDSAKAEEKTPFQTDYGNPTFLNLDNVGDKWPIGWVVVPENYTDDDWVHLVLVQGKHLGAGPHPIHLHGHDFAIVQEVSDQAWDPDTYDTSKNNLDNPPRRDVVLLPAVGYVVIAFKTDNPGVWLMHCHIAFHAAGGLSLQVMERQAAANVLWQPGNSAALDEAHRSRQAIEVLLGNRTRRTKNNSLQDISPWDSFIRSDAGVVATSIVCVRQAYERCGPRIVKQDHSPSEISTMSNMANKAQSGEDSSVLTSSPPRRALIVCVSRIQTAQLDRGAKQASHFTRQGVS</sequence>
<protein>
    <submittedName>
        <fullName evidence="10">Laccase</fullName>
    </submittedName>
</protein>
<gene>
    <name evidence="10" type="primary">Laccase</name>
    <name evidence="10" type="ORF">Cob_v010985</name>
</gene>
<reference evidence="11" key="1">
    <citation type="journal article" date="2013" name="New Phytol.">
        <title>Comparative genomic and transcriptomic analyses reveal the hemibiotrophic stage shift of Colletotrichum fungi.</title>
        <authorList>
            <person name="Gan P."/>
            <person name="Ikeda K."/>
            <person name="Irieda H."/>
            <person name="Narusaka M."/>
            <person name="O'Connell R.J."/>
            <person name="Narusaka Y."/>
            <person name="Takano Y."/>
            <person name="Kubo Y."/>
            <person name="Shirasu K."/>
        </authorList>
    </citation>
    <scope>NUCLEOTIDE SEQUENCE [LARGE SCALE GENOMIC DNA]</scope>
    <source>
        <strain evidence="11">104-T / ATCC 96160 / CBS 514.97 / LARS 414 / MAFF 240422</strain>
    </source>
</reference>
<dbReference type="Gene3D" id="2.60.40.420">
    <property type="entry name" value="Cupredoxins - blue copper proteins"/>
    <property type="match status" value="3"/>
</dbReference>
<dbReference type="CDD" id="cd13854">
    <property type="entry name" value="CuRO_1_MaLCC_like"/>
    <property type="match status" value="1"/>
</dbReference>
<organism evidence="10 11">
    <name type="scientific">Colletotrichum orbiculare (strain 104-T / ATCC 96160 / CBS 514.97 / LARS 414 / MAFF 240422)</name>
    <name type="common">Cucumber anthracnose fungus</name>
    <name type="synonym">Colletotrichum lagenarium</name>
    <dbReference type="NCBI Taxonomy" id="1213857"/>
    <lineage>
        <taxon>Eukaryota</taxon>
        <taxon>Fungi</taxon>
        <taxon>Dikarya</taxon>
        <taxon>Ascomycota</taxon>
        <taxon>Pezizomycotina</taxon>
        <taxon>Sordariomycetes</taxon>
        <taxon>Hypocreomycetidae</taxon>
        <taxon>Glomerellales</taxon>
        <taxon>Glomerellaceae</taxon>
        <taxon>Colletotrichum</taxon>
        <taxon>Colletotrichum orbiculare species complex</taxon>
    </lineage>
</organism>
<reference evidence="11" key="2">
    <citation type="journal article" date="2019" name="Mol. Plant Microbe Interact.">
        <title>Genome sequence resources for four phytopathogenic fungi from the Colletotrichum orbiculare species complex.</title>
        <authorList>
            <person name="Gan P."/>
            <person name="Tsushima A."/>
            <person name="Narusaka M."/>
            <person name="Narusaka Y."/>
            <person name="Takano Y."/>
            <person name="Kubo Y."/>
            <person name="Shirasu K."/>
        </authorList>
    </citation>
    <scope>GENOME REANNOTATION</scope>
    <source>
        <strain evidence="11">104-T / ATCC 96160 / CBS 514.97 / LARS 414 / MAFF 240422</strain>
    </source>
</reference>
<dbReference type="PROSITE" id="PS00080">
    <property type="entry name" value="MULTICOPPER_OXIDASE2"/>
    <property type="match status" value="1"/>
</dbReference>
<dbReference type="Pfam" id="PF07732">
    <property type="entry name" value="Cu-oxidase_3"/>
    <property type="match status" value="1"/>
</dbReference>
<name>A0A484FCN5_COLOR</name>
<evidence type="ECO:0000256" key="4">
    <source>
        <dbReference type="ARBA" id="ARBA00023002"/>
    </source>
</evidence>
<dbReference type="PROSITE" id="PS00079">
    <property type="entry name" value="MULTICOPPER_OXIDASE1"/>
    <property type="match status" value="1"/>
</dbReference>
<dbReference type="Pfam" id="PF00394">
    <property type="entry name" value="Cu-oxidase"/>
    <property type="match status" value="1"/>
</dbReference>
<evidence type="ECO:0000259" key="7">
    <source>
        <dbReference type="Pfam" id="PF00394"/>
    </source>
</evidence>